<dbReference type="InterPro" id="IPR052980">
    <property type="entry name" value="Crinkler_effector"/>
</dbReference>
<evidence type="ECO:0000313" key="2">
    <source>
        <dbReference type="Proteomes" id="UP000054477"/>
    </source>
</evidence>
<reference evidence="1 2" key="1">
    <citation type="submission" date="2014-04" db="EMBL/GenBank/DDBJ databases">
        <authorList>
            <consortium name="DOE Joint Genome Institute"/>
            <person name="Kuo A."/>
            <person name="Kohler A."/>
            <person name="Nagy L.G."/>
            <person name="Floudas D."/>
            <person name="Copeland A."/>
            <person name="Barry K.W."/>
            <person name="Cichocki N."/>
            <person name="Veneault-Fourrey C."/>
            <person name="LaButti K."/>
            <person name="Lindquist E.A."/>
            <person name="Lipzen A."/>
            <person name="Lundell T."/>
            <person name="Morin E."/>
            <person name="Murat C."/>
            <person name="Sun H."/>
            <person name="Tunlid A."/>
            <person name="Henrissat B."/>
            <person name="Grigoriev I.V."/>
            <person name="Hibbett D.S."/>
            <person name="Martin F."/>
            <person name="Nordberg H.P."/>
            <person name="Cantor M.N."/>
            <person name="Hua S.X."/>
        </authorList>
    </citation>
    <scope>NUCLEOTIDE SEQUENCE [LARGE SCALE GENOMIC DNA]</scope>
    <source>
        <strain evidence="1 2">LaAM-08-1</strain>
    </source>
</reference>
<organism evidence="1 2">
    <name type="scientific">Laccaria amethystina LaAM-08-1</name>
    <dbReference type="NCBI Taxonomy" id="1095629"/>
    <lineage>
        <taxon>Eukaryota</taxon>
        <taxon>Fungi</taxon>
        <taxon>Dikarya</taxon>
        <taxon>Basidiomycota</taxon>
        <taxon>Agaricomycotina</taxon>
        <taxon>Agaricomycetes</taxon>
        <taxon>Agaricomycetidae</taxon>
        <taxon>Agaricales</taxon>
        <taxon>Agaricineae</taxon>
        <taxon>Hydnangiaceae</taxon>
        <taxon>Laccaria</taxon>
    </lineage>
</organism>
<dbReference type="AlphaFoldDB" id="A0A0C9Y5A3"/>
<name>A0A0C9Y5A3_9AGAR</name>
<dbReference type="HOGENOM" id="CLU_741996_0_0_1"/>
<dbReference type="EMBL" id="KN838582">
    <property type="protein sequence ID" value="KIK03248.1"/>
    <property type="molecule type" value="Genomic_DNA"/>
</dbReference>
<dbReference type="PANTHER" id="PTHR33129:SF1">
    <property type="entry name" value="ATP-BINDING PROTEIN"/>
    <property type="match status" value="1"/>
</dbReference>
<dbReference type="InterPro" id="IPR027417">
    <property type="entry name" value="P-loop_NTPase"/>
</dbReference>
<proteinExistence type="predicted"/>
<protein>
    <submittedName>
        <fullName evidence="1">Uncharacterized protein</fullName>
    </submittedName>
</protein>
<dbReference type="STRING" id="1095629.A0A0C9Y5A3"/>
<dbReference type="SUPFAM" id="SSF52540">
    <property type="entry name" value="P-loop containing nucleoside triphosphate hydrolases"/>
    <property type="match status" value="1"/>
</dbReference>
<dbReference type="PANTHER" id="PTHR33129">
    <property type="entry name" value="PROTEIN KINASE DOMAIN-CONTAINING PROTEIN-RELATED"/>
    <property type="match status" value="1"/>
</dbReference>
<dbReference type="OrthoDB" id="2340858at2759"/>
<reference evidence="2" key="2">
    <citation type="submission" date="2015-01" db="EMBL/GenBank/DDBJ databases">
        <title>Evolutionary Origins and Diversification of the Mycorrhizal Mutualists.</title>
        <authorList>
            <consortium name="DOE Joint Genome Institute"/>
            <consortium name="Mycorrhizal Genomics Consortium"/>
            <person name="Kohler A."/>
            <person name="Kuo A."/>
            <person name="Nagy L.G."/>
            <person name="Floudas D."/>
            <person name="Copeland A."/>
            <person name="Barry K.W."/>
            <person name="Cichocki N."/>
            <person name="Veneault-Fourrey C."/>
            <person name="LaButti K."/>
            <person name="Lindquist E.A."/>
            <person name="Lipzen A."/>
            <person name="Lundell T."/>
            <person name="Morin E."/>
            <person name="Murat C."/>
            <person name="Riley R."/>
            <person name="Ohm R."/>
            <person name="Sun H."/>
            <person name="Tunlid A."/>
            <person name="Henrissat B."/>
            <person name="Grigoriev I.V."/>
            <person name="Hibbett D.S."/>
            <person name="Martin F."/>
        </authorList>
    </citation>
    <scope>NUCLEOTIDE SEQUENCE [LARGE SCALE GENOMIC DNA]</scope>
    <source>
        <strain evidence="2">LaAM-08-1</strain>
    </source>
</reference>
<dbReference type="Proteomes" id="UP000054477">
    <property type="component" value="Unassembled WGS sequence"/>
</dbReference>
<gene>
    <name evidence="1" type="ORF">K443DRAFT_121540</name>
</gene>
<evidence type="ECO:0000313" key="1">
    <source>
        <dbReference type="EMBL" id="KIK03248.1"/>
    </source>
</evidence>
<sequence>MDISQAALNQYAGISELSTKNADASNWEWDNTGWVVAASPWQDLRKNWYGAEGLSVSSSLPLPFLEPRTILVRDCYATTFDRIWARAFESEGMIGTVITGQPGTGKTLFLYYLLVRLLQLKQKVLFSLDGFVLYLFNYDEVYRSTASKIQGLPRPKSTSNIFLWSLFDIRGVEEPRRFLTLPPCLPVQVAPPDPGRYKIWEKELSPLVTGLPLWTREELVAGLPFQRRYPAMKKALNASTLGQLDKQLTGFPGASEFLQQYQEDDGKLLSPTDSLRLLLENAIHHFGHSARDVYEALFNYKKYFNLHKDAFQITYKELLEAVTAFARGEIPSHNMSDRILSMNPVFSGPFDDVSWKVEFKSDWVAKCIVEELGGVEDIAMHQQIKLLQGKLLLQDESQGRAKITKPW</sequence>
<keyword evidence="2" id="KW-1185">Reference proteome</keyword>
<accession>A0A0C9Y5A3</accession>